<evidence type="ECO:0000313" key="4">
    <source>
        <dbReference type="Proteomes" id="UP000041254"/>
    </source>
</evidence>
<sequence length="822" mass="89397">MPVPIKVVNADMGVSRLPQLPKTLGELEQQVCEGKRYTPKQISVTGVIDTLDAVVLTKESYPAFLKAATAAREKITVRINDVSGWDDLTQSYHPGGGAKRPAFLPPRDKQPNTSSTTSSTATGHQAAARLAAPLRLAVDRLTEGEGIAEVRQWLEGVWGGMDPKVRSMVSQALKVVGIAIVCLALSQMAFVSSHSSHSHESAALRAEIALERERNANLSSRIALLEQELQTTHEAIHTKATDLSNLARSLSPADQLPLVHLANDLKRISKQPEDTTVPLFFLNVSQPTVMHTRSAFSGFYPFSDHAALPRPAHVPAPHLLSYPLSSHEKHCHACSGGSSSSKSSSGNVKADGGLPPTCKRGSYAEEMELRWEDRPFSAKKGSPGKYEAVLVPLSLSLAPSLMGNATLMVSYTRTPGADNDQASPPQPVINESSLAAQKENLEMCVGQYLNQTILSKHDAGKTADGEEVNGKGKGKAVGETAKVVTTKVESVRRHGKQASANFRNASRMDEEKRRLEELQRRALQEEIDRLAKALREQNAKLTQLKNCDAKTLTWTIADFQEKQQTYGVGKLLLSQPTSLSGISPVRLELYPSGRRPHEDASLDILGRFVGRTYHLALPSPARTGTSALALPAPAVTVVSFLPPPPSTYFGLLPAPPPKTLHALVHRNYNTQVALVAQRHIKLEHGECKHRQQTADDGDGRQQVDRRLVEAREYPVVVYRGSSALQGFESPSIASLKIGVQVSMTSPHSRPCVVLKETKSLRPQAGETYRAAFSPRKCLRKMRDAAADLSIAMTLHSINGSQAKYFSREVCPTPTEVQLPSVH</sequence>
<feature type="region of interest" description="Disordered" evidence="2">
    <location>
        <begin position="95"/>
        <end position="124"/>
    </location>
</feature>
<evidence type="ECO:0000256" key="2">
    <source>
        <dbReference type="SAM" id="MobiDB-lite"/>
    </source>
</evidence>
<feature type="coiled-coil region" evidence="1">
    <location>
        <begin position="208"/>
        <end position="235"/>
    </location>
</feature>
<dbReference type="EMBL" id="CDMY01000312">
    <property type="protein sequence ID" value="CEM01863.1"/>
    <property type="molecule type" value="Genomic_DNA"/>
</dbReference>
<keyword evidence="1" id="KW-0175">Coiled coil</keyword>
<feature type="compositionally biased region" description="Low complexity" evidence="2">
    <location>
        <begin position="335"/>
        <end position="346"/>
    </location>
</feature>
<dbReference type="AlphaFoldDB" id="A0A0G4EUA1"/>
<proteinExistence type="predicted"/>
<evidence type="ECO:0000256" key="1">
    <source>
        <dbReference type="SAM" id="Coils"/>
    </source>
</evidence>
<dbReference type="Proteomes" id="UP000041254">
    <property type="component" value="Unassembled WGS sequence"/>
</dbReference>
<reference evidence="3 4" key="1">
    <citation type="submission" date="2014-11" db="EMBL/GenBank/DDBJ databases">
        <authorList>
            <person name="Zhu J."/>
            <person name="Qi W."/>
            <person name="Song R."/>
        </authorList>
    </citation>
    <scope>NUCLEOTIDE SEQUENCE [LARGE SCALE GENOMIC DNA]</scope>
</reference>
<gene>
    <name evidence="3" type="ORF">Vbra_22517</name>
</gene>
<dbReference type="InParanoid" id="A0A0G4EUA1"/>
<organism evidence="3 4">
    <name type="scientific">Vitrella brassicaformis (strain CCMP3155)</name>
    <dbReference type="NCBI Taxonomy" id="1169540"/>
    <lineage>
        <taxon>Eukaryota</taxon>
        <taxon>Sar</taxon>
        <taxon>Alveolata</taxon>
        <taxon>Colpodellida</taxon>
        <taxon>Vitrellaceae</taxon>
        <taxon>Vitrella</taxon>
    </lineage>
</organism>
<protein>
    <submittedName>
        <fullName evidence="3">Uncharacterized protein</fullName>
    </submittedName>
</protein>
<feature type="region of interest" description="Disordered" evidence="2">
    <location>
        <begin position="331"/>
        <end position="359"/>
    </location>
</feature>
<keyword evidence="4" id="KW-1185">Reference proteome</keyword>
<name>A0A0G4EUA1_VITBC</name>
<accession>A0A0G4EUA1</accession>
<dbReference type="VEuPathDB" id="CryptoDB:Vbra_22517"/>
<feature type="compositionally biased region" description="Low complexity" evidence="2">
    <location>
        <begin position="113"/>
        <end position="124"/>
    </location>
</feature>
<evidence type="ECO:0000313" key="3">
    <source>
        <dbReference type="EMBL" id="CEM01863.1"/>
    </source>
</evidence>
<feature type="coiled-coil region" evidence="1">
    <location>
        <begin position="505"/>
        <end position="547"/>
    </location>
</feature>